<feature type="transmembrane region" description="Helical" evidence="9">
    <location>
        <begin position="16"/>
        <end position="37"/>
    </location>
</feature>
<keyword evidence="3" id="KW-1003">Cell membrane</keyword>
<protein>
    <submittedName>
        <fullName evidence="11">Biopolymer transport protein ExbB</fullName>
    </submittedName>
</protein>
<reference evidence="11 12" key="1">
    <citation type="submission" date="2020-08" db="EMBL/GenBank/DDBJ databases">
        <title>Genomic Encyclopedia of Type Strains, Phase IV (KMG-IV): sequencing the most valuable type-strain genomes for metagenomic binning, comparative biology and taxonomic classification.</title>
        <authorList>
            <person name="Goeker M."/>
        </authorList>
    </citation>
    <scope>NUCLEOTIDE SEQUENCE [LARGE SCALE GENOMIC DNA]</scope>
    <source>
        <strain evidence="11 12">DSM 26723</strain>
    </source>
</reference>
<dbReference type="InterPro" id="IPR050790">
    <property type="entry name" value="ExbB/TolQ_transport"/>
</dbReference>
<evidence type="ECO:0000256" key="8">
    <source>
        <dbReference type="RuleBase" id="RU004057"/>
    </source>
</evidence>
<feature type="domain" description="MotA/TolQ/ExbB proton channel" evidence="10">
    <location>
        <begin position="76"/>
        <end position="196"/>
    </location>
</feature>
<feature type="transmembrane region" description="Helical" evidence="9">
    <location>
        <begin position="117"/>
        <end position="142"/>
    </location>
</feature>
<dbReference type="AlphaFoldDB" id="A0A841HJ13"/>
<dbReference type="PANTHER" id="PTHR30625">
    <property type="entry name" value="PROTEIN TOLQ"/>
    <property type="match status" value="1"/>
</dbReference>
<dbReference type="GO" id="GO:0017038">
    <property type="term" value="P:protein import"/>
    <property type="evidence" value="ECO:0007669"/>
    <property type="project" value="TreeGrafter"/>
</dbReference>
<organism evidence="11 12">
    <name type="scientific">Povalibacter uvarum</name>
    <dbReference type="NCBI Taxonomy" id="732238"/>
    <lineage>
        <taxon>Bacteria</taxon>
        <taxon>Pseudomonadati</taxon>
        <taxon>Pseudomonadota</taxon>
        <taxon>Gammaproteobacteria</taxon>
        <taxon>Steroidobacterales</taxon>
        <taxon>Steroidobacteraceae</taxon>
        <taxon>Povalibacter</taxon>
    </lineage>
</organism>
<accession>A0A841HJ13</accession>
<dbReference type="EMBL" id="JACHHZ010000001">
    <property type="protein sequence ID" value="MBB6092379.1"/>
    <property type="molecule type" value="Genomic_DNA"/>
</dbReference>
<evidence type="ECO:0000256" key="3">
    <source>
        <dbReference type="ARBA" id="ARBA00022475"/>
    </source>
</evidence>
<evidence type="ECO:0000256" key="5">
    <source>
        <dbReference type="ARBA" id="ARBA00022927"/>
    </source>
</evidence>
<sequence>MDIFYSIVDFFVRGGVFMYPILLVGAVATAIAVERYVTLTRLSIKNRAAWNAIEPVLTEGDFDKAREATAKDETAVAQLMAVGLARQGAVRRVDDVEKAMRTNLMELIPRLEKRTHYLGTFANLATLLGLLGTVSGLIHAFTAVASANPAEKANLLAASISEAMNCTAFGLMVAVPFLFIHAFLQTKTADLISGLETAAMKFLTLLGDRQSARMQTRLELAQVQKDQKAA</sequence>
<keyword evidence="5 8" id="KW-0653">Protein transport</keyword>
<evidence type="ECO:0000256" key="9">
    <source>
        <dbReference type="SAM" id="Phobius"/>
    </source>
</evidence>
<keyword evidence="6 9" id="KW-1133">Transmembrane helix</keyword>
<dbReference type="RefSeq" id="WP_221304035.1">
    <property type="nucleotide sequence ID" value="NZ_JACHHZ010000001.1"/>
</dbReference>
<keyword evidence="12" id="KW-1185">Reference proteome</keyword>
<feature type="transmembrane region" description="Helical" evidence="9">
    <location>
        <begin position="162"/>
        <end position="184"/>
    </location>
</feature>
<comment type="similarity">
    <text evidence="8">Belongs to the exbB/tolQ family.</text>
</comment>
<keyword evidence="7 9" id="KW-0472">Membrane</keyword>
<comment type="subcellular location">
    <subcellularLocation>
        <location evidence="1">Cell membrane</location>
        <topology evidence="1">Multi-pass membrane protein</topology>
    </subcellularLocation>
    <subcellularLocation>
        <location evidence="8">Membrane</location>
        <topology evidence="8">Multi-pass membrane protein</topology>
    </subcellularLocation>
</comment>
<comment type="caution">
    <text evidence="11">The sequence shown here is derived from an EMBL/GenBank/DDBJ whole genome shotgun (WGS) entry which is preliminary data.</text>
</comment>
<keyword evidence="2 8" id="KW-0813">Transport</keyword>
<evidence type="ECO:0000313" key="12">
    <source>
        <dbReference type="Proteomes" id="UP000588068"/>
    </source>
</evidence>
<evidence type="ECO:0000256" key="6">
    <source>
        <dbReference type="ARBA" id="ARBA00022989"/>
    </source>
</evidence>
<evidence type="ECO:0000256" key="7">
    <source>
        <dbReference type="ARBA" id="ARBA00023136"/>
    </source>
</evidence>
<dbReference type="InterPro" id="IPR002898">
    <property type="entry name" value="MotA_ExbB_proton_chnl"/>
</dbReference>
<evidence type="ECO:0000256" key="2">
    <source>
        <dbReference type="ARBA" id="ARBA00022448"/>
    </source>
</evidence>
<keyword evidence="4 9" id="KW-0812">Transmembrane</keyword>
<dbReference type="Proteomes" id="UP000588068">
    <property type="component" value="Unassembled WGS sequence"/>
</dbReference>
<evidence type="ECO:0000313" key="11">
    <source>
        <dbReference type="EMBL" id="MBB6092379.1"/>
    </source>
</evidence>
<name>A0A841HJ13_9GAMM</name>
<dbReference type="Pfam" id="PF01618">
    <property type="entry name" value="MotA_ExbB"/>
    <property type="match status" value="1"/>
</dbReference>
<proteinExistence type="inferred from homology"/>
<evidence type="ECO:0000259" key="10">
    <source>
        <dbReference type="Pfam" id="PF01618"/>
    </source>
</evidence>
<evidence type="ECO:0000256" key="4">
    <source>
        <dbReference type="ARBA" id="ARBA00022692"/>
    </source>
</evidence>
<dbReference type="GO" id="GO:0005886">
    <property type="term" value="C:plasma membrane"/>
    <property type="evidence" value="ECO:0007669"/>
    <property type="project" value="UniProtKB-SubCell"/>
</dbReference>
<gene>
    <name evidence="11" type="ORF">HNQ60_001225</name>
</gene>
<evidence type="ECO:0000256" key="1">
    <source>
        <dbReference type="ARBA" id="ARBA00004651"/>
    </source>
</evidence>
<dbReference type="PANTHER" id="PTHR30625:SF15">
    <property type="entry name" value="BIOPOLYMER TRANSPORT PROTEIN EXBB"/>
    <property type="match status" value="1"/>
</dbReference>